<dbReference type="EC" id="5.2.1.8" evidence="3 7"/>
<protein>
    <recommendedName>
        <fullName evidence="3 7">peptidylprolyl isomerase</fullName>
        <ecNumber evidence="3 7">5.2.1.8</ecNumber>
    </recommendedName>
</protein>
<dbReference type="GO" id="GO:0003755">
    <property type="term" value="F:peptidyl-prolyl cis-trans isomerase activity"/>
    <property type="evidence" value="ECO:0007669"/>
    <property type="project" value="UniProtKB-KW"/>
</dbReference>
<comment type="similarity">
    <text evidence="2">Belongs to the FKBP-type PPIase family. Tig subfamily.</text>
</comment>
<accession>A0A6A7G5J3</accession>
<dbReference type="NCBIfam" id="TIGR00115">
    <property type="entry name" value="tig"/>
    <property type="match status" value="1"/>
</dbReference>
<dbReference type="FunFam" id="3.10.50.40:FF:000001">
    <property type="entry name" value="Trigger factor"/>
    <property type="match status" value="1"/>
</dbReference>
<dbReference type="InterPro" id="IPR008880">
    <property type="entry name" value="Trigger_fac_C"/>
</dbReference>
<dbReference type="InterPro" id="IPR046357">
    <property type="entry name" value="PPIase_dom_sf"/>
</dbReference>
<evidence type="ECO:0000256" key="6">
    <source>
        <dbReference type="ARBA" id="ARBA00023235"/>
    </source>
</evidence>
<organism evidence="9">
    <name type="scientific">Hirondellea gigas</name>
    <dbReference type="NCBI Taxonomy" id="1518452"/>
    <lineage>
        <taxon>Eukaryota</taxon>
        <taxon>Metazoa</taxon>
        <taxon>Ecdysozoa</taxon>
        <taxon>Arthropoda</taxon>
        <taxon>Crustacea</taxon>
        <taxon>Multicrustacea</taxon>
        <taxon>Malacostraca</taxon>
        <taxon>Eumalacostraca</taxon>
        <taxon>Peracarida</taxon>
        <taxon>Amphipoda</taxon>
        <taxon>Amphilochidea</taxon>
        <taxon>Lysianassida</taxon>
        <taxon>Lysianassidira</taxon>
        <taxon>Lysianassoidea</taxon>
        <taxon>Lysianassidae</taxon>
        <taxon>Hirondellea</taxon>
    </lineage>
</organism>
<reference evidence="9" key="1">
    <citation type="submission" date="2017-11" db="EMBL/GenBank/DDBJ databases">
        <title>The sensing device of the deep-sea amphipod.</title>
        <authorList>
            <person name="Kobayashi H."/>
            <person name="Nagahama T."/>
            <person name="Arai W."/>
            <person name="Sasagawa Y."/>
            <person name="Umeda M."/>
            <person name="Hayashi T."/>
            <person name="Nikaido I."/>
            <person name="Watanabe H."/>
            <person name="Oguri K."/>
            <person name="Kitazato H."/>
            <person name="Fujioka K."/>
            <person name="Kido Y."/>
            <person name="Takami H."/>
        </authorList>
    </citation>
    <scope>NUCLEOTIDE SEQUENCE</scope>
    <source>
        <tissue evidence="9">Whole body</tissue>
    </source>
</reference>
<dbReference type="GO" id="GO:0015031">
    <property type="term" value="P:protein transport"/>
    <property type="evidence" value="ECO:0007669"/>
    <property type="project" value="InterPro"/>
</dbReference>
<dbReference type="EMBL" id="IACT01007218">
    <property type="protein sequence ID" value="LAC26337.1"/>
    <property type="molecule type" value="mRNA"/>
</dbReference>
<dbReference type="InterPro" id="IPR005215">
    <property type="entry name" value="Trig_fac"/>
</dbReference>
<dbReference type="InterPro" id="IPR027304">
    <property type="entry name" value="Trigger_fact/SurA_dom_sf"/>
</dbReference>
<dbReference type="SUPFAM" id="SSF54534">
    <property type="entry name" value="FKBP-like"/>
    <property type="match status" value="1"/>
</dbReference>
<keyword evidence="6 7" id="KW-0413">Isomerase</keyword>
<dbReference type="AlphaFoldDB" id="A0A6A7G5J3"/>
<evidence type="ECO:0000256" key="7">
    <source>
        <dbReference type="PROSITE-ProRule" id="PRU00277"/>
    </source>
</evidence>
<evidence type="ECO:0000313" key="9">
    <source>
        <dbReference type="EMBL" id="LAC26337.1"/>
    </source>
</evidence>
<keyword evidence="5" id="KW-0143">Chaperone</keyword>
<evidence type="ECO:0000256" key="1">
    <source>
        <dbReference type="ARBA" id="ARBA00000971"/>
    </source>
</evidence>
<name>A0A6A7G5J3_9CRUS</name>
<evidence type="ECO:0000256" key="4">
    <source>
        <dbReference type="ARBA" id="ARBA00023110"/>
    </source>
</evidence>
<dbReference type="GO" id="GO:0006457">
    <property type="term" value="P:protein folding"/>
    <property type="evidence" value="ECO:0007669"/>
    <property type="project" value="InterPro"/>
</dbReference>
<evidence type="ECO:0000259" key="8">
    <source>
        <dbReference type="PROSITE" id="PS50059"/>
    </source>
</evidence>
<dbReference type="InterPro" id="IPR037041">
    <property type="entry name" value="Trigger_fac_C_sf"/>
</dbReference>
<dbReference type="Gene3D" id="3.10.50.40">
    <property type="match status" value="1"/>
</dbReference>
<evidence type="ECO:0000256" key="2">
    <source>
        <dbReference type="ARBA" id="ARBA00005464"/>
    </source>
</evidence>
<sequence>MLIDVEYKAAIELLMKEKIATKPTFIINAISSESVEAVLRSVAMPKIKIGDRSGIKIKYVVEKVKDEEVKGEVSQLELMLQKSVDSKDKIIIAKDGDTINIDFLGKVDGIKFEGGESKGFDLKLGSKSFIDGFESQVEGMKIGEEKNIKVIFPEQYPEKKLANKEAIFTVKLNAIKEIINLEGDELKEKLKSFGFNSKEEIVLRIKKVIADKKIKEADDKYFREYIDAIIALKDTKITLPEEILSQEIEDEFKRIEAQILQQGMNMKDYFKMLGMSADEFKKNTLKESSIKRVSDGLIYSQLIEEFKIKATEKDFTAEYERIAKDSKSNIEEVKKQVNMSSAESNILYKKLINLIK</sequence>
<proteinExistence type="evidence at transcript level"/>
<dbReference type="Gene3D" id="1.10.3120.10">
    <property type="entry name" value="Trigger factor, C-terminal domain"/>
    <property type="match status" value="1"/>
</dbReference>
<dbReference type="PROSITE" id="PS50059">
    <property type="entry name" value="FKBP_PPIASE"/>
    <property type="match status" value="1"/>
</dbReference>
<dbReference type="Pfam" id="PF05698">
    <property type="entry name" value="Trigger_C"/>
    <property type="match status" value="1"/>
</dbReference>
<dbReference type="SUPFAM" id="SSF109998">
    <property type="entry name" value="Triger factor/SurA peptide-binding domain-like"/>
    <property type="match status" value="1"/>
</dbReference>
<evidence type="ECO:0000256" key="3">
    <source>
        <dbReference type="ARBA" id="ARBA00013194"/>
    </source>
</evidence>
<dbReference type="InterPro" id="IPR001179">
    <property type="entry name" value="PPIase_FKBP_dom"/>
</dbReference>
<evidence type="ECO:0000256" key="5">
    <source>
        <dbReference type="ARBA" id="ARBA00023186"/>
    </source>
</evidence>
<feature type="domain" description="PPIase FKBP-type" evidence="8">
    <location>
        <begin position="96"/>
        <end position="176"/>
    </location>
</feature>
<keyword evidence="4 7" id="KW-0697">Rotamase</keyword>
<dbReference type="Pfam" id="PF00254">
    <property type="entry name" value="FKBP_C"/>
    <property type="match status" value="1"/>
</dbReference>
<comment type="catalytic activity">
    <reaction evidence="1 7">
        <text>[protein]-peptidylproline (omega=180) = [protein]-peptidylproline (omega=0)</text>
        <dbReference type="Rhea" id="RHEA:16237"/>
        <dbReference type="Rhea" id="RHEA-COMP:10747"/>
        <dbReference type="Rhea" id="RHEA-COMP:10748"/>
        <dbReference type="ChEBI" id="CHEBI:83833"/>
        <dbReference type="ChEBI" id="CHEBI:83834"/>
        <dbReference type="EC" id="5.2.1.8"/>
    </reaction>
</comment>